<proteinExistence type="predicted"/>
<keyword evidence="3" id="KW-1185">Reference proteome</keyword>
<protein>
    <submittedName>
        <fullName evidence="2">Uncharacterized protein</fullName>
    </submittedName>
</protein>
<evidence type="ECO:0000313" key="3">
    <source>
        <dbReference type="Proteomes" id="UP001215151"/>
    </source>
</evidence>
<feature type="region of interest" description="Disordered" evidence="1">
    <location>
        <begin position="1"/>
        <end position="71"/>
    </location>
</feature>
<organism evidence="2 3">
    <name type="scientific">Trametes cubensis</name>
    <dbReference type="NCBI Taxonomy" id="1111947"/>
    <lineage>
        <taxon>Eukaryota</taxon>
        <taxon>Fungi</taxon>
        <taxon>Dikarya</taxon>
        <taxon>Basidiomycota</taxon>
        <taxon>Agaricomycotina</taxon>
        <taxon>Agaricomycetes</taxon>
        <taxon>Polyporales</taxon>
        <taxon>Polyporaceae</taxon>
        <taxon>Trametes</taxon>
    </lineage>
</organism>
<evidence type="ECO:0000313" key="2">
    <source>
        <dbReference type="EMBL" id="KAJ8454058.1"/>
    </source>
</evidence>
<dbReference type="AlphaFoldDB" id="A0AAD7X4S1"/>
<sequence>MDVNAFPEVFPTTSPSMHPTPAEHANGAEEPPAPASGHQTEVDELADDDSDDDDMEDVVVPLHPRPDAVRT</sequence>
<evidence type="ECO:0000256" key="1">
    <source>
        <dbReference type="SAM" id="MobiDB-lite"/>
    </source>
</evidence>
<dbReference type="EMBL" id="JAPEVG010001066">
    <property type="protein sequence ID" value="KAJ8454058.1"/>
    <property type="molecule type" value="Genomic_DNA"/>
</dbReference>
<dbReference type="Proteomes" id="UP001215151">
    <property type="component" value="Unassembled WGS sequence"/>
</dbReference>
<name>A0AAD7X4S1_9APHY</name>
<accession>A0AAD7X4S1</accession>
<reference evidence="2" key="1">
    <citation type="submission" date="2022-11" db="EMBL/GenBank/DDBJ databases">
        <title>Genome Sequence of Cubamyces cubensis.</title>
        <authorList>
            <person name="Buettner E."/>
        </authorList>
    </citation>
    <scope>NUCLEOTIDE SEQUENCE</scope>
    <source>
        <strain evidence="2">MPL-01</strain>
    </source>
</reference>
<comment type="caution">
    <text evidence="2">The sequence shown here is derived from an EMBL/GenBank/DDBJ whole genome shotgun (WGS) entry which is preliminary data.</text>
</comment>
<feature type="compositionally biased region" description="Acidic residues" evidence="1">
    <location>
        <begin position="42"/>
        <end position="57"/>
    </location>
</feature>
<gene>
    <name evidence="2" type="ORF">ONZ51_g13247</name>
</gene>